<reference evidence="13" key="1">
    <citation type="journal article" date="2009" name="Environ. Microbiol.">
        <title>Contribution of mobile genetic elements to Desulfovibrio vulgaris genome plasticity.</title>
        <authorList>
            <person name="Walker C.B."/>
            <person name="Stolyar S."/>
            <person name="Chivian D."/>
            <person name="Pinel N."/>
            <person name="Gabster J.A."/>
            <person name="Dehal P.S."/>
            <person name="He Z."/>
            <person name="Yang Z.K."/>
            <person name="Yen H.C."/>
            <person name="Zhou J."/>
            <person name="Wall J.D."/>
            <person name="Hazen T.C."/>
            <person name="Arkin A.P."/>
            <person name="Stahl D.A."/>
        </authorList>
    </citation>
    <scope>NUCLEOTIDE SEQUENCE [LARGE SCALE GENOMIC DNA]</scope>
    <source>
        <strain evidence="13">DP4</strain>
    </source>
</reference>
<feature type="transmembrane region" description="Helical" evidence="10">
    <location>
        <begin position="147"/>
        <end position="168"/>
    </location>
</feature>
<evidence type="ECO:0000256" key="4">
    <source>
        <dbReference type="ARBA" id="ARBA00022692"/>
    </source>
</evidence>
<evidence type="ECO:0000256" key="5">
    <source>
        <dbReference type="ARBA" id="ARBA00022927"/>
    </source>
</evidence>
<proteinExistence type="inferred from homology"/>
<comment type="similarity">
    <text evidence="8">Belongs to the exbB/tolQ family.</text>
</comment>
<dbReference type="PANTHER" id="PTHR30625:SF15">
    <property type="entry name" value="BIOPOLYMER TRANSPORT PROTEIN EXBB"/>
    <property type="match status" value="1"/>
</dbReference>
<feature type="transmembrane region" description="Helical" evidence="10">
    <location>
        <begin position="106"/>
        <end position="127"/>
    </location>
</feature>
<protein>
    <submittedName>
        <fullName evidence="12">Outer membrane transport energization protein ExbB</fullName>
    </submittedName>
</protein>
<comment type="subcellular location">
    <subcellularLocation>
        <location evidence="1">Cell membrane</location>
        <topology evidence="1">Multi-pass membrane protein</topology>
    </subcellularLocation>
    <subcellularLocation>
        <location evidence="8">Membrane</location>
        <topology evidence="8">Multi-pass membrane protein</topology>
    </subcellularLocation>
</comment>
<dbReference type="GO" id="GO:0005886">
    <property type="term" value="C:plasma membrane"/>
    <property type="evidence" value="ECO:0007669"/>
    <property type="project" value="UniProtKB-SubCell"/>
</dbReference>
<dbReference type="AlphaFoldDB" id="A0A0H3A7Q7"/>
<name>A0A0H3A7Q7_NITV4</name>
<dbReference type="InterPro" id="IPR050790">
    <property type="entry name" value="ExbB/TolQ_transport"/>
</dbReference>
<feature type="domain" description="MotA/TolQ/ExbB proton channel" evidence="11">
    <location>
        <begin position="86"/>
        <end position="185"/>
    </location>
</feature>
<feature type="transmembrane region" description="Helical" evidence="10">
    <location>
        <begin position="12"/>
        <end position="30"/>
    </location>
</feature>
<keyword evidence="2 8" id="KW-0813">Transport</keyword>
<sequence length="249" mass="25693">MTIIEQGGPLMWPLLGLSILACAVMLDRGIALSTFGFPAKGFLSTLTEAVRRSDATALRALCADLPEALRPLLDVLFPTAPRPDRERAVRIMGEAVLHELTRRVGVLGLVVRAAPLLGLLGTVLGMISTFSTVAASGGGIDMAGLAAGIWQALITTAAGLGIAIPALAAQHWCNQRIDAVAEALEQLTDAVEALERTPAGLADAACPEARVLPLERMKAAQPAPRNGTSPGAAPAPTLPAAGQSHAPRD</sequence>
<evidence type="ECO:0000256" key="2">
    <source>
        <dbReference type="ARBA" id="ARBA00022448"/>
    </source>
</evidence>
<keyword evidence="7 10" id="KW-0472">Membrane</keyword>
<feature type="region of interest" description="Disordered" evidence="9">
    <location>
        <begin position="216"/>
        <end position="249"/>
    </location>
</feature>
<feature type="compositionally biased region" description="Low complexity" evidence="9">
    <location>
        <begin position="230"/>
        <end position="242"/>
    </location>
</feature>
<dbReference type="Pfam" id="PF01618">
    <property type="entry name" value="MotA_ExbB"/>
    <property type="match status" value="1"/>
</dbReference>
<dbReference type="PANTHER" id="PTHR30625">
    <property type="entry name" value="PROTEIN TOLQ"/>
    <property type="match status" value="1"/>
</dbReference>
<gene>
    <name evidence="12" type="ordered locus">Dvul_0507</name>
</gene>
<keyword evidence="6 10" id="KW-1133">Transmembrane helix</keyword>
<evidence type="ECO:0000256" key="7">
    <source>
        <dbReference type="ARBA" id="ARBA00023136"/>
    </source>
</evidence>
<organism evidence="12 13">
    <name type="scientific">Nitratidesulfovibrio vulgaris (strain DP4)</name>
    <name type="common">Desulfovibrio vulgaris</name>
    <dbReference type="NCBI Taxonomy" id="391774"/>
    <lineage>
        <taxon>Bacteria</taxon>
        <taxon>Pseudomonadati</taxon>
        <taxon>Thermodesulfobacteriota</taxon>
        <taxon>Desulfovibrionia</taxon>
        <taxon>Desulfovibrionales</taxon>
        <taxon>Desulfovibrionaceae</taxon>
        <taxon>Nitratidesulfovibrio</taxon>
    </lineage>
</organism>
<evidence type="ECO:0000256" key="10">
    <source>
        <dbReference type="SAM" id="Phobius"/>
    </source>
</evidence>
<dbReference type="KEGG" id="dvl:Dvul_0507"/>
<evidence type="ECO:0000313" key="13">
    <source>
        <dbReference type="Proteomes" id="UP000009173"/>
    </source>
</evidence>
<evidence type="ECO:0000256" key="9">
    <source>
        <dbReference type="SAM" id="MobiDB-lite"/>
    </source>
</evidence>
<dbReference type="EMBL" id="CP000527">
    <property type="protein sequence ID" value="ABM27530.1"/>
    <property type="molecule type" value="Genomic_DNA"/>
</dbReference>
<evidence type="ECO:0000256" key="1">
    <source>
        <dbReference type="ARBA" id="ARBA00004651"/>
    </source>
</evidence>
<evidence type="ECO:0000259" key="11">
    <source>
        <dbReference type="Pfam" id="PF01618"/>
    </source>
</evidence>
<dbReference type="RefSeq" id="WP_011791661.1">
    <property type="nucleotide sequence ID" value="NC_008751.1"/>
</dbReference>
<evidence type="ECO:0000313" key="12">
    <source>
        <dbReference type="EMBL" id="ABM27530.1"/>
    </source>
</evidence>
<accession>A0A0H3A7Q7</accession>
<evidence type="ECO:0000256" key="8">
    <source>
        <dbReference type="RuleBase" id="RU004057"/>
    </source>
</evidence>
<dbReference type="Proteomes" id="UP000009173">
    <property type="component" value="Chromosome"/>
</dbReference>
<keyword evidence="3" id="KW-1003">Cell membrane</keyword>
<dbReference type="InterPro" id="IPR002898">
    <property type="entry name" value="MotA_ExbB_proton_chnl"/>
</dbReference>
<keyword evidence="5 8" id="KW-0653">Protein transport</keyword>
<dbReference type="HOGENOM" id="CLU_053325_4_5_7"/>
<evidence type="ECO:0000256" key="3">
    <source>
        <dbReference type="ARBA" id="ARBA00022475"/>
    </source>
</evidence>
<keyword evidence="4 10" id="KW-0812">Transmembrane</keyword>
<evidence type="ECO:0000256" key="6">
    <source>
        <dbReference type="ARBA" id="ARBA00022989"/>
    </source>
</evidence>
<dbReference type="GO" id="GO:0017038">
    <property type="term" value="P:protein import"/>
    <property type="evidence" value="ECO:0007669"/>
    <property type="project" value="TreeGrafter"/>
</dbReference>